<organism evidence="2 3">
    <name type="scientific">Megalurothrips usitatus</name>
    <name type="common">bean blossom thrips</name>
    <dbReference type="NCBI Taxonomy" id="439358"/>
    <lineage>
        <taxon>Eukaryota</taxon>
        <taxon>Metazoa</taxon>
        <taxon>Ecdysozoa</taxon>
        <taxon>Arthropoda</taxon>
        <taxon>Hexapoda</taxon>
        <taxon>Insecta</taxon>
        <taxon>Pterygota</taxon>
        <taxon>Neoptera</taxon>
        <taxon>Paraneoptera</taxon>
        <taxon>Thysanoptera</taxon>
        <taxon>Terebrantia</taxon>
        <taxon>Thripoidea</taxon>
        <taxon>Thripidae</taxon>
        <taxon>Megalurothrips</taxon>
    </lineage>
</organism>
<dbReference type="AlphaFoldDB" id="A0AAV7XL13"/>
<keyword evidence="3" id="KW-1185">Reference proteome</keyword>
<gene>
    <name evidence="2" type="ORF">ONE63_008404</name>
</gene>
<dbReference type="Pfam" id="PF05811">
    <property type="entry name" value="DUF842"/>
    <property type="match status" value="1"/>
</dbReference>
<comment type="caution">
    <text evidence="2">The sequence shown here is derived from an EMBL/GenBank/DDBJ whole genome shotgun (WGS) entry which is preliminary data.</text>
</comment>
<evidence type="ECO:0000313" key="2">
    <source>
        <dbReference type="EMBL" id="KAJ1526840.1"/>
    </source>
</evidence>
<dbReference type="EMBL" id="JAPTSV010000006">
    <property type="protein sequence ID" value="KAJ1526840.1"/>
    <property type="molecule type" value="Genomic_DNA"/>
</dbReference>
<dbReference type="GO" id="GO:0005737">
    <property type="term" value="C:cytoplasm"/>
    <property type="evidence" value="ECO:0007669"/>
    <property type="project" value="TreeGrafter"/>
</dbReference>
<evidence type="ECO:0008006" key="4">
    <source>
        <dbReference type="Google" id="ProtNLM"/>
    </source>
</evidence>
<reference evidence="2" key="1">
    <citation type="submission" date="2022-12" db="EMBL/GenBank/DDBJ databases">
        <title>Chromosome-level genome assembly of the bean flower thrips Megalurothrips usitatus.</title>
        <authorList>
            <person name="Ma L."/>
            <person name="Liu Q."/>
            <person name="Li H."/>
            <person name="Cai W."/>
        </authorList>
    </citation>
    <scope>NUCLEOTIDE SEQUENCE</scope>
    <source>
        <strain evidence="2">Cailab_2022a</strain>
    </source>
</reference>
<dbReference type="InterPro" id="IPR008560">
    <property type="entry name" value="DUF842_euk"/>
</dbReference>
<name>A0AAV7XL13_9NEOP</name>
<comment type="similarity">
    <text evidence="1">Belongs to the FAM136 family.</text>
</comment>
<dbReference type="Proteomes" id="UP001075354">
    <property type="component" value="Chromosome 6"/>
</dbReference>
<proteinExistence type="inferred from homology"/>
<evidence type="ECO:0000256" key="1">
    <source>
        <dbReference type="ARBA" id="ARBA00009952"/>
    </source>
</evidence>
<accession>A0AAV7XL13</accession>
<evidence type="ECO:0000313" key="3">
    <source>
        <dbReference type="Proteomes" id="UP001075354"/>
    </source>
</evidence>
<dbReference type="PANTHER" id="PTHR21096">
    <property type="entry name" value="PROTEIN FAM136A"/>
    <property type="match status" value="1"/>
</dbReference>
<sequence>MDIINQQQDRVVRALEQTFEKLKGGRELRKLKAQEFHCQARCYENERIPDDQLENCGNNCSMPLARFINLVNKEYSGVVERTNRCGLQCLDAEKDRMGSKFNESQDINFSKEFQSCVTRCIDDCLNVHMPRTNKEVQRELAAVKIPE</sequence>
<protein>
    <recommendedName>
        <fullName evidence="4">Protein FAM136A</fullName>
    </recommendedName>
</protein>
<dbReference type="PANTHER" id="PTHR21096:SF0">
    <property type="entry name" value="PROTEIN FAM136A"/>
    <property type="match status" value="1"/>
</dbReference>